<name>A0A2M3ZM39_9DIPT</name>
<organism evidence="1">
    <name type="scientific">Anopheles braziliensis</name>
    <dbReference type="NCBI Taxonomy" id="58242"/>
    <lineage>
        <taxon>Eukaryota</taxon>
        <taxon>Metazoa</taxon>
        <taxon>Ecdysozoa</taxon>
        <taxon>Arthropoda</taxon>
        <taxon>Hexapoda</taxon>
        <taxon>Insecta</taxon>
        <taxon>Pterygota</taxon>
        <taxon>Neoptera</taxon>
        <taxon>Endopterygota</taxon>
        <taxon>Diptera</taxon>
        <taxon>Nematocera</taxon>
        <taxon>Culicoidea</taxon>
        <taxon>Culicidae</taxon>
        <taxon>Anophelinae</taxon>
        <taxon>Anopheles</taxon>
    </lineage>
</organism>
<reference evidence="1" key="1">
    <citation type="submission" date="2018-01" db="EMBL/GenBank/DDBJ databases">
        <title>An insight into the sialome of Amazonian anophelines.</title>
        <authorList>
            <person name="Ribeiro J.M."/>
            <person name="Scarpassa V."/>
            <person name="Calvo E."/>
        </authorList>
    </citation>
    <scope>NUCLEOTIDE SEQUENCE</scope>
    <source>
        <tissue evidence="1">Salivary glands</tissue>
    </source>
</reference>
<proteinExistence type="predicted"/>
<accession>A0A2M3ZM39</accession>
<dbReference type="EMBL" id="GGFM01008727">
    <property type="protein sequence ID" value="MBW29478.1"/>
    <property type="molecule type" value="Transcribed_RNA"/>
</dbReference>
<dbReference type="AlphaFoldDB" id="A0A2M3ZM39"/>
<evidence type="ECO:0000313" key="1">
    <source>
        <dbReference type="EMBL" id="MBW29478.1"/>
    </source>
</evidence>
<protein>
    <submittedName>
        <fullName evidence="1">Uncharacterized protein</fullName>
    </submittedName>
</protein>
<sequence>MLSKLVTALLSFLFSFFSAPSLLLSRGALLSASSFTSFLQAAFSRRIKNMFAINMQNSQCAANRKF</sequence>